<dbReference type="InterPro" id="IPR025870">
    <property type="entry name" value="Glyoxalase-like_dom"/>
</dbReference>
<dbReference type="EMBL" id="JACJHX010000013">
    <property type="protein sequence ID" value="MBA9028291.1"/>
    <property type="molecule type" value="Genomic_DNA"/>
</dbReference>
<reference evidence="2 3" key="1">
    <citation type="submission" date="2020-08" db="EMBL/GenBank/DDBJ databases">
        <title>Genomic Encyclopedia of Type Strains, Phase IV (KMG-IV): sequencing the most valuable type-strain genomes for metagenomic binning, comparative biology and taxonomic classification.</title>
        <authorList>
            <person name="Goeker M."/>
        </authorList>
    </citation>
    <scope>NUCLEOTIDE SEQUENCE [LARGE SCALE GENOMIC DNA]</scope>
    <source>
        <strain evidence="2 3">DSM 105481</strain>
    </source>
</reference>
<dbReference type="PANTHER" id="PTHR40265">
    <property type="entry name" value="BLL2707 PROTEIN"/>
    <property type="match status" value="1"/>
</dbReference>
<name>A0ABR6CTD7_9BACI</name>
<protein>
    <recommendedName>
        <fullName evidence="1">Glyoxalase-like domain-containing protein</fullName>
    </recommendedName>
</protein>
<dbReference type="InterPro" id="IPR029068">
    <property type="entry name" value="Glyas_Bleomycin-R_OHBP_Dase"/>
</dbReference>
<comment type="caution">
    <text evidence="2">The sequence shown here is derived from an EMBL/GenBank/DDBJ whole genome shotgun (WGS) entry which is preliminary data.</text>
</comment>
<accession>A0ABR6CTD7</accession>
<dbReference type="Pfam" id="PF13468">
    <property type="entry name" value="Glyoxalase_3"/>
    <property type="match status" value="1"/>
</dbReference>
<dbReference type="RefSeq" id="WP_182503441.1">
    <property type="nucleotide sequence ID" value="NZ_JACJHX010000013.1"/>
</dbReference>
<gene>
    <name evidence="2" type="ORF">HNP81_003611</name>
</gene>
<feature type="domain" description="Glyoxalase-like" evidence="1">
    <location>
        <begin position="5"/>
        <end position="194"/>
    </location>
</feature>
<sequence length="270" mass="30608">MAFIFDHLVHFVEDPKVAIEELESYGIHAVEGGVHEKRGTYNTLSYFDLSYIEFLGTYDRTLVEQTEHLPNSLQETIVLDRFAEGFSRFAVRTTNINKDAEKFREKGLKVNGPVPYSRKRPDGSLIEWQLLFVGDDQNELQLPFIIQWHDSDEVRRNEQIKKGVIVEHPAGIAFSHVMFAVKDVDYAIEKWSNLLELKAGDVYIDDKLQAKCQTLELEGGNLVFCSPIGDGIVSETLEKRGEKPFQVNFSGGSSNLTFELLGGVYNIINS</sequence>
<keyword evidence="3" id="KW-1185">Reference proteome</keyword>
<dbReference type="Gene3D" id="3.10.180.10">
    <property type="entry name" value="2,3-Dihydroxybiphenyl 1,2-Dioxygenase, domain 1"/>
    <property type="match status" value="2"/>
</dbReference>
<evidence type="ECO:0000313" key="2">
    <source>
        <dbReference type="EMBL" id="MBA9028291.1"/>
    </source>
</evidence>
<organism evidence="2 3">
    <name type="scientific">Peribacillus huizhouensis</name>
    <dbReference type="NCBI Taxonomy" id="1501239"/>
    <lineage>
        <taxon>Bacteria</taxon>
        <taxon>Bacillati</taxon>
        <taxon>Bacillota</taxon>
        <taxon>Bacilli</taxon>
        <taxon>Bacillales</taxon>
        <taxon>Bacillaceae</taxon>
        <taxon>Peribacillus</taxon>
    </lineage>
</organism>
<dbReference type="SUPFAM" id="SSF54593">
    <property type="entry name" value="Glyoxalase/Bleomycin resistance protein/Dihydroxybiphenyl dioxygenase"/>
    <property type="match status" value="1"/>
</dbReference>
<dbReference type="Proteomes" id="UP000626697">
    <property type="component" value="Unassembled WGS sequence"/>
</dbReference>
<dbReference type="PANTHER" id="PTHR40265:SF1">
    <property type="entry name" value="GLYOXALASE-LIKE DOMAIN-CONTAINING PROTEIN"/>
    <property type="match status" value="1"/>
</dbReference>
<proteinExistence type="predicted"/>
<evidence type="ECO:0000313" key="3">
    <source>
        <dbReference type="Proteomes" id="UP000626697"/>
    </source>
</evidence>
<evidence type="ECO:0000259" key="1">
    <source>
        <dbReference type="Pfam" id="PF13468"/>
    </source>
</evidence>